<keyword evidence="4 5" id="KW-0067">ATP-binding</keyword>
<feature type="compositionally biased region" description="Basic and acidic residues" evidence="6">
    <location>
        <begin position="331"/>
        <end position="342"/>
    </location>
</feature>
<dbReference type="PROSITE" id="PS00107">
    <property type="entry name" value="PROTEIN_KINASE_ATP"/>
    <property type="match status" value="1"/>
</dbReference>
<evidence type="ECO:0000256" key="2">
    <source>
        <dbReference type="ARBA" id="ARBA00022741"/>
    </source>
</evidence>
<dbReference type="GO" id="GO:0004674">
    <property type="term" value="F:protein serine/threonine kinase activity"/>
    <property type="evidence" value="ECO:0007669"/>
    <property type="project" value="TreeGrafter"/>
</dbReference>
<feature type="transmembrane region" description="Helical" evidence="7">
    <location>
        <begin position="359"/>
        <end position="381"/>
    </location>
</feature>
<feature type="binding site" evidence="5">
    <location>
        <position position="30"/>
    </location>
    <ligand>
        <name>ATP</name>
        <dbReference type="ChEBI" id="CHEBI:30616"/>
    </ligand>
</feature>
<sequence length="479" mass="51309">MRLIGEGGMAQVWAARMEGSRGFHKVVALKTLIPALANDPQFQRMFLDEANLASKIHHRNVVEILDLGDTDGVLFLVMEWIDGQTMQRLLRPGLRPMPISPAIAARVVADAAHGLHAAHELHDERGEPLGIVHRDVCPQNILIDRDGTVKVADFGIVKAFERLGDTTQTGEIKGKGEYMSPEQAQGYPVDRRSDIFSLGVVLFEAVTGALPFQVLHDLVLPQTGVPEPPRPTLIAPHCPRELEEIILKALARDPRQRFQTAGEMASALEDFLMRRSGVMTTAQVAELLIARCGDAMDEERQKIAGATAPQQRQGWRPKPGATLSAGPASEGRSRGARTDPRRGIGGLMRAGSDALRPVALPWLVASVSTGVAVASLMFVALSRPREHRPLLDPIAVQVQPSAAVVRLNDVVLGVGSQVIARPKPGVSLSVEARSSDGVAQKVEITSESPARIQLNLEGPGEPGPGTPAPSRSGGAPAPK</sequence>
<keyword evidence="1" id="KW-0808">Transferase</keyword>
<keyword evidence="3" id="KW-0418">Kinase</keyword>
<dbReference type="Pfam" id="PF00069">
    <property type="entry name" value="Pkinase"/>
    <property type="match status" value="1"/>
</dbReference>
<dbReference type="InterPro" id="IPR011009">
    <property type="entry name" value="Kinase-like_dom_sf"/>
</dbReference>
<name>A0A150Q5L1_SORCE</name>
<organism evidence="9 10">
    <name type="scientific">Sorangium cellulosum</name>
    <name type="common">Polyangium cellulosum</name>
    <dbReference type="NCBI Taxonomy" id="56"/>
    <lineage>
        <taxon>Bacteria</taxon>
        <taxon>Pseudomonadati</taxon>
        <taxon>Myxococcota</taxon>
        <taxon>Polyangia</taxon>
        <taxon>Polyangiales</taxon>
        <taxon>Polyangiaceae</taxon>
        <taxon>Sorangium</taxon>
    </lineage>
</organism>
<dbReference type="AlphaFoldDB" id="A0A150Q5L1"/>
<dbReference type="EMBL" id="JEMA01001018">
    <property type="protein sequence ID" value="KYF63297.1"/>
    <property type="molecule type" value="Genomic_DNA"/>
</dbReference>
<evidence type="ECO:0000256" key="5">
    <source>
        <dbReference type="PROSITE-ProRule" id="PRU10141"/>
    </source>
</evidence>
<feature type="domain" description="Protein kinase" evidence="8">
    <location>
        <begin position="1"/>
        <end position="272"/>
    </location>
</feature>
<evidence type="ECO:0000313" key="9">
    <source>
        <dbReference type="EMBL" id="KYF63297.1"/>
    </source>
</evidence>
<dbReference type="PANTHER" id="PTHR43289:SF6">
    <property type="entry name" value="SERINE_THREONINE-PROTEIN KINASE NEKL-3"/>
    <property type="match status" value="1"/>
</dbReference>
<dbReference type="Gene3D" id="1.10.510.10">
    <property type="entry name" value="Transferase(Phosphotransferase) domain 1"/>
    <property type="match status" value="1"/>
</dbReference>
<evidence type="ECO:0000256" key="1">
    <source>
        <dbReference type="ARBA" id="ARBA00022679"/>
    </source>
</evidence>
<dbReference type="PROSITE" id="PS50011">
    <property type="entry name" value="PROTEIN_KINASE_DOM"/>
    <property type="match status" value="1"/>
</dbReference>
<dbReference type="InterPro" id="IPR017441">
    <property type="entry name" value="Protein_kinase_ATP_BS"/>
</dbReference>
<feature type="region of interest" description="Disordered" evidence="6">
    <location>
        <begin position="305"/>
        <end position="345"/>
    </location>
</feature>
<dbReference type="GO" id="GO:0005524">
    <property type="term" value="F:ATP binding"/>
    <property type="evidence" value="ECO:0007669"/>
    <property type="project" value="UniProtKB-UniRule"/>
</dbReference>
<keyword evidence="7" id="KW-1133">Transmembrane helix</keyword>
<proteinExistence type="predicted"/>
<dbReference type="CDD" id="cd14014">
    <property type="entry name" value="STKc_PknB_like"/>
    <property type="match status" value="1"/>
</dbReference>
<evidence type="ECO:0000313" key="10">
    <source>
        <dbReference type="Proteomes" id="UP000075260"/>
    </source>
</evidence>
<evidence type="ECO:0000259" key="8">
    <source>
        <dbReference type="PROSITE" id="PS50011"/>
    </source>
</evidence>
<dbReference type="Gene3D" id="3.30.200.20">
    <property type="entry name" value="Phosphorylase Kinase, domain 1"/>
    <property type="match status" value="1"/>
</dbReference>
<evidence type="ECO:0000256" key="7">
    <source>
        <dbReference type="SAM" id="Phobius"/>
    </source>
</evidence>
<dbReference type="PROSITE" id="PS00109">
    <property type="entry name" value="PROTEIN_KINASE_TYR"/>
    <property type="match status" value="1"/>
</dbReference>
<dbReference type="RefSeq" id="WP_061612225.1">
    <property type="nucleotide sequence ID" value="NZ_JEMA01001018.1"/>
</dbReference>
<dbReference type="InterPro" id="IPR008266">
    <property type="entry name" value="Tyr_kinase_AS"/>
</dbReference>
<dbReference type="Proteomes" id="UP000075260">
    <property type="component" value="Unassembled WGS sequence"/>
</dbReference>
<keyword evidence="7" id="KW-0812">Transmembrane</keyword>
<protein>
    <recommendedName>
        <fullName evidence="8">Protein kinase domain-containing protein</fullName>
    </recommendedName>
</protein>
<evidence type="ECO:0000256" key="4">
    <source>
        <dbReference type="ARBA" id="ARBA00022840"/>
    </source>
</evidence>
<evidence type="ECO:0000256" key="6">
    <source>
        <dbReference type="SAM" id="MobiDB-lite"/>
    </source>
</evidence>
<evidence type="ECO:0000256" key="3">
    <source>
        <dbReference type="ARBA" id="ARBA00022777"/>
    </source>
</evidence>
<gene>
    <name evidence="9" type="ORF">BE15_22515</name>
</gene>
<dbReference type="PANTHER" id="PTHR43289">
    <property type="entry name" value="MITOGEN-ACTIVATED PROTEIN KINASE KINASE KINASE 20-RELATED"/>
    <property type="match status" value="1"/>
</dbReference>
<keyword evidence="7" id="KW-0472">Membrane</keyword>
<feature type="compositionally biased region" description="Low complexity" evidence="6">
    <location>
        <begin position="468"/>
        <end position="479"/>
    </location>
</feature>
<reference evidence="9 10" key="1">
    <citation type="submission" date="2014-02" db="EMBL/GenBank/DDBJ databases">
        <title>The small core and large imbalanced accessory genome model reveals a collaborative survival strategy of Sorangium cellulosum strains in nature.</title>
        <authorList>
            <person name="Han K."/>
            <person name="Peng R."/>
            <person name="Blom J."/>
            <person name="Li Y.-Z."/>
        </authorList>
    </citation>
    <scope>NUCLEOTIDE SEQUENCE [LARGE SCALE GENOMIC DNA]</scope>
    <source>
        <strain evidence="9 10">So0008-312</strain>
    </source>
</reference>
<keyword evidence="2 5" id="KW-0547">Nucleotide-binding</keyword>
<accession>A0A150Q5L1</accession>
<dbReference type="InterPro" id="IPR000719">
    <property type="entry name" value="Prot_kinase_dom"/>
</dbReference>
<dbReference type="SUPFAM" id="SSF56112">
    <property type="entry name" value="Protein kinase-like (PK-like)"/>
    <property type="match status" value="1"/>
</dbReference>
<comment type="caution">
    <text evidence="9">The sequence shown here is derived from an EMBL/GenBank/DDBJ whole genome shotgun (WGS) entry which is preliminary data.</text>
</comment>
<feature type="region of interest" description="Disordered" evidence="6">
    <location>
        <begin position="449"/>
        <end position="479"/>
    </location>
</feature>